<dbReference type="GeneID" id="106178884"/>
<gene>
    <name evidence="5" type="primary">LOC106178884</name>
</gene>
<dbReference type="OMA" id="FKWTSIN"/>
<dbReference type="OrthoDB" id="6266673at2759"/>
<evidence type="ECO:0000256" key="1">
    <source>
        <dbReference type="SAM" id="MobiDB-lite"/>
    </source>
</evidence>
<dbReference type="InterPro" id="IPR019748">
    <property type="entry name" value="FERM_central"/>
</dbReference>
<feature type="compositionally biased region" description="Polar residues" evidence="1">
    <location>
        <begin position="383"/>
        <end position="394"/>
    </location>
</feature>
<dbReference type="KEGG" id="lak:106178884"/>
<keyword evidence="2" id="KW-1133">Transmembrane helix</keyword>
<dbReference type="SMART" id="SM01196">
    <property type="entry name" value="FERM_C"/>
    <property type="match status" value="1"/>
</dbReference>
<evidence type="ECO:0000259" key="3">
    <source>
        <dbReference type="PROSITE" id="PS50057"/>
    </source>
</evidence>
<dbReference type="CDD" id="cd14473">
    <property type="entry name" value="FERM_B-lobe"/>
    <property type="match status" value="1"/>
</dbReference>
<dbReference type="Pfam" id="PF09379">
    <property type="entry name" value="FERM_N"/>
    <property type="match status" value="1"/>
</dbReference>
<dbReference type="SMART" id="SM00295">
    <property type="entry name" value="B41"/>
    <property type="match status" value="1"/>
</dbReference>
<reference evidence="5" key="1">
    <citation type="submission" date="2025-08" db="UniProtKB">
        <authorList>
            <consortium name="RefSeq"/>
        </authorList>
    </citation>
    <scope>IDENTIFICATION</scope>
    <source>
        <tissue evidence="5">Gonads</tissue>
    </source>
</reference>
<dbReference type="PROSITE" id="PS50057">
    <property type="entry name" value="FERM_3"/>
    <property type="match status" value="1"/>
</dbReference>
<dbReference type="Pfam" id="PF00373">
    <property type="entry name" value="FERM_M"/>
    <property type="match status" value="1"/>
</dbReference>
<evidence type="ECO:0000313" key="5">
    <source>
        <dbReference type="RefSeq" id="XP_013417694.1"/>
    </source>
</evidence>
<dbReference type="PRINTS" id="PR00935">
    <property type="entry name" value="BAND41"/>
</dbReference>
<dbReference type="Gene3D" id="2.30.29.30">
    <property type="entry name" value="Pleckstrin-homology domain (PH domain)/Phosphotyrosine-binding domain (PTB)"/>
    <property type="match status" value="1"/>
</dbReference>
<dbReference type="FunFam" id="3.10.20.90:FF:000002">
    <property type="entry name" value="Erythrocyte protein band 4.1-like 3"/>
    <property type="match status" value="1"/>
</dbReference>
<dbReference type="FunCoup" id="A0A1S3K5J1">
    <property type="interactions" value="22"/>
</dbReference>
<dbReference type="InterPro" id="IPR018980">
    <property type="entry name" value="FERM_PH-like_C"/>
</dbReference>
<keyword evidence="4" id="KW-1185">Reference proteome</keyword>
<dbReference type="PRINTS" id="PR00661">
    <property type="entry name" value="ERMFAMILY"/>
</dbReference>
<dbReference type="Pfam" id="PF08736">
    <property type="entry name" value="FA"/>
    <property type="match status" value="1"/>
</dbReference>
<accession>A0A1S3K5J1</accession>
<dbReference type="GO" id="GO:0031032">
    <property type="term" value="P:actomyosin structure organization"/>
    <property type="evidence" value="ECO:0007669"/>
    <property type="project" value="TreeGrafter"/>
</dbReference>
<dbReference type="RefSeq" id="XP_013417694.1">
    <property type="nucleotide sequence ID" value="XM_013562240.1"/>
</dbReference>
<dbReference type="CDD" id="cd17102">
    <property type="entry name" value="FERM_F1_FRMD3"/>
    <property type="match status" value="1"/>
</dbReference>
<feature type="region of interest" description="Disordered" evidence="1">
    <location>
        <begin position="479"/>
        <end position="533"/>
    </location>
</feature>
<keyword evidence="2" id="KW-0812">Transmembrane</keyword>
<dbReference type="InterPro" id="IPR018979">
    <property type="entry name" value="FERM_N"/>
</dbReference>
<dbReference type="Pfam" id="PF09380">
    <property type="entry name" value="FERM_C"/>
    <property type="match status" value="1"/>
</dbReference>
<dbReference type="InterPro" id="IPR019749">
    <property type="entry name" value="Band_41_domain"/>
</dbReference>
<dbReference type="InterPro" id="IPR029071">
    <property type="entry name" value="Ubiquitin-like_domsf"/>
</dbReference>
<dbReference type="STRING" id="7574.A0A1S3K5J1"/>
<name>A0A1S3K5J1_LINAN</name>
<dbReference type="InterPro" id="IPR000299">
    <property type="entry name" value="FERM_domain"/>
</dbReference>
<dbReference type="PANTHER" id="PTHR23280:SF32">
    <property type="entry name" value="FI22325P1"/>
    <property type="match status" value="1"/>
</dbReference>
<sequence length="612" mass="68947">MFKRFGSKSDVQQEFKCTVRFLDDSDPLDITFQRDVSGQWLIDHVCKHLNLVEKDYFGLRYVDTDKQRHWVDPLKPAYKQLKNVSPLVLCFRVKFYPAEPHKLKEEITRYFLFLQLRRDLHHGRLLCPPGDATLLAAYIVQSELGDYDPQDHGPGYVSNFKVLPKQTPKIEERIAELHKGLTGQVPSEAESNFLRKAASLETYGVDPHIVKDQKGNPMYMGVTCHGISTFQGNKRTHFFKWTSINKIAFEGKMFILHLTLGEADLEEYKIDTKSSSFLLGCTGNMMKKHVVGFKCPTTAACKHLWRCAVEQQAFFTLPSASQAPKVYSGGGLFRRGSKFRFSGRSQREVLADSENIKRDSPTFSRSSSNPIIVRNHSKKQQKENTLPINFTLSADASGDKADESRDASSPATVSESVDITLDSTLPNQTEVTITSENSPYEPDETIVEGSSDVQDTSAPNDLLETKIRDAEKELEELRNPPVCSTPNHLNEVDRESETSSVEGEPAVVEENIHEKNNGKLTNTELPKDVVPAPPAERSGTATCCRYLTISFVLTFLLLFAAVVFIMEASVESELLTEIKNREEVIDFRVQYYDPARAYVVSLAEQGLAYFQS</sequence>
<dbReference type="InterPro" id="IPR035963">
    <property type="entry name" value="FERM_2"/>
</dbReference>
<dbReference type="InterPro" id="IPR014352">
    <property type="entry name" value="FERM/acyl-CoA-bd_prot_sf"/>
</dbReference>
<feature type="compositionally biased region" description="Polar residues" evidence="1">
    <location>
        <begin position="361"/>
        <end position="370"/>
    </location>
</feature>
<dbReference type="PANTHER" id="PTHR23280">
    <property type="entry name" value="4.1 G PROTEIN"/>
    <property type="match status" value="1"/>
</dbReference>
<dbReference type="InParanoid" id="A0A1S3K5J1"/>
<evidence type="ECO:0000256" key="2">
    <source>
        <dbReference type="SAM" id="Phobius"/>
    </source>
</evidence>
<dbReference type="Gene3D" id="3.10.20.90">
    <property type="entry name" value="Phosphatidylinositol 3-kinase Catalytic Subunit, Chain A, domain 1"/>
    <property type="match status" value="1"/>
</dbReference>
<dbReference type="InterPro" id="IPR000798">
    <property type="entry name" value="Ez/rad/moesin-like"/>
</dbReference>
<dbReference type="GO" id="GO:0005856">
    <property type="term" value="C:cytoskeleton"/>
    <property type="evidence" value="ECO:0007669"/>
    <property type="project" value="TreeGrafter"/>
</dbReference>
<organism evidence="4 5">
    <name type="scientific">Lingula anatina</name>
    <name type="common">Brachiopod</name>
    <name type="synonym">Lingula unguis</name>
    <dbReference type="NCBI Taxonomy" id="7574"/>
    <lineage>
        <taxon>Eukaryota</taxon>
        <taxon>Metazoa</taxon>
        <taxon>Spiralia</taxon>
        <taxon>Lophotrochozoa</taxon>
        <taxon>Brachiopoda</taxon>
        <taxon>Linguliformea</taxon>
        <taxon>Lingulata</taxon>
        <taxon>Lingulida</taxon>
        <taxon>Linguloidea</taxon>
        <taxon>Lingulidae</taxon>
        <taxon>Lingula</taxon>
    </lineage>
</organism>
<dbReference type="SUPFAM" id="SSF54236">
    <property type="entry name" value="Ubiquitin-like"/>
    <property type="match status" value="1"/>
</dbReference>
<dbReference type="FunFam" id="1.20.80.10:FF:000006">
    <property type="entry name" value="FERM domain-containing protein 5 isoform X1"/>
    <property type="match status" value="1"/>
</dbReference>
<dbReference type="Gene3D" id="1.20.80.10">
    <property type="match status" value="1"/>
</dbReference>
<feature type="transmembrane region" description="Helical" evidence="2">
    <location>
        <begin position="546"/>
        <end position="566"/>
    </location>
</feature>
<feature type="compositionally biased region" description="Basic and acidic residues" evidence="1">
    <location>
        <begin position="397"/>
        <end position="406"/>
    </location>
</feature>
<feature type="region of interest" description="Disordered" evidence="1">
    <location>
        <begin position="435"/>
        <end position="458"/>
    </location>
</feature>
<dbReference type="AlphaFoldDB" id="A0A1S3K5J1"/>
<proteinExistence type="predicted"/>
<feature type="domain" description="FERM" evidence="3">
    <location>
        <begin position="15"/>
        <end position="319"/>
    </location>
</feature>
<dbReference type="SUPFAM" id="SSF47031">
    <property type="entry name" value="Second domain of FERM"/>
    <property type="match status" value="1"/>
</dbReference>
<dbReference type="GO" id="GO:0008092">
    <property type="term" value="F:cytoskeletal protein binding"/>
    <property type="evidence" value="ECO:0007669"/>
    <property type="project" value="InterPro"/>
</dbReference>
<protein>
    <submittedName>
        <fullName evidence="5">FERM domain-containing protein 5 isoform X1</fullName>
    </submittedName>
</protein>
<dbReference type="SUPFAM" id="SSF50729">
    <property type="entry name" value="PH domain-like"/>
    <property type="match status" value="1"/>
</dbReference>
<dbReference type="SMART" id="SM01195">
    <property type="entry name" value="FA"/>
    <property type="match status" value="1"/>
</dbReference>
<feature type="compositionally biased region" description="Polar residues" evidence="1">
    <location>
        <begin position="407"/>
        <end position="417"/>
    </location>
</feature>
<feature type="region of interest" description="Disordered" evidence="1">
    <location>
        <begin position="352"/>
        <end position="417"/>
    </location>
</feature>
<dbReference type="Proteomes" id="UP000085678">
    <property type="component" value="Unplaced"/>
</dbReference>
<dbReference type="InterPro" id="IPR011993">
    <property type="entry name" value="PH-like_dom_sf"/>
</dbReference>
<evidence type="ECO:0000313" key="4">
    <source>
        <dbReference type="Proteomes" id="UP000085678"/>
    </source>
</evidence>
<dbReference type="InterPro" id="IPR014847">
    <property type="entry name" value="FA"/>
</dbReference>
<keyword evidence="2" id="KW-0472">Membrane</keyword>